<dbReference type="Proteomes" id="UP000316801">
    <property type="component" value="Unassembled WGS sequence"/>
</dbReference>
<comment type="caution">
    <text evidence="1">The sequence shown here is derived from an EMBL/GenBank/DDBJ whole genome shotgun (WGS) entry which is preliminary data.</text>
</comment>
<keyword evidence="2" id="KW-1185">Reference proteome</keyword>
<sequence>MENVDGSFYTLKAQRFQGTARDCLAEPQDNWGGLAAAAWVRQLAQDPSYDPDCEHFISSAKVLDRIYGRTN</sequence>
<gene>
    <name evidence="1" type="ORF">FNA46_22715</name>
</gene>
<dbReference type="EMBL" id="VJMG01000078">
    <property type="protein sequence ID" value="TRL33454.1"/>
    <property type="molecule type" value="Genomic_DNA"/>
</dbReference>
<accession>A0A549SV06</accession>
<name>A0A549SV06_9HYPH</name>
<protein>
    <submittedName>
        <fullName evidence="1">Uncharacterized protein</fullName>
    </submittedName>
</protein>
<dbReference type="AlphaFoldDB" id="A0A549SV06"/>
<reference evidence="1 2" key="1">
    <citation type="submission" date="2019-07" db="EMBL/GenBank/DDBJ databases">
        <title>Ln-dependent methylotrophs.</title>
        <authorList>
            <person name="Tani A."/>
        </authorList>
    </citation>
    <scope>NUCLEOTIDE SEQUENCE [LARGE SCALE GENOMIC DNA]</scope>
    <source>
        <strain evidence="1 2">SM12</strain>
    </source>
</reference>
<evidence type="ECO:0000313" key="2">
    <source>
        <dbReference type="Proteomes" id="UP000316801"/>
    </source>
</evidence>
<proteinExistence type="predicted"/>
<organism evidence="1 2">
    <name type="scientific">Rhizobium straminoryzae</name>
    <dbReference type="NCBI Taxonomy" id="1387186"/>
    <lineage>
        <taxon>Bacteria</taxon>
        <taxon>Pseudomonadati</taxon>
        <taxon>Pseudomonadota</taxon>
        <taxon>Alphaproteobacteria</taxon>
        <taxon>Hyphomicrobiales</taxon>
        <taxon>Rhizobiaceae</taxon>
        <taxon>Rhizobium/Agrobacterium group</taxon>
        <taxon>Rhizobium</taxon>
    </lineage>
</organism>
<evidence type="ECO:0000313" key="1">
    <source>
        <dbReference type="EMBL" id="TRL33454.1"/>
    </source>
</evidence>
<dbReference type="RefSeq" id="WP_143127503.1">
    <property type="nucleotide sequence ID" value="NZ_VJMG01000078.1"/>
</dbReference>